<protein>
    <recommendedName>
        <fullName evidence="8">UDP-glycosyltransferases domain-containing protein</fullName>
    </recommendedName>
</protein>
<evidence type="ECO:0000313" key="7">
    <source>
        <dbReference type="Proteomes" id="UP000215335"/>
    </source>
</evidence>
<keyword evidence="2" id="KW-0328">Glycosyltransferase</keyword>
<organism evidence="6 7">
    <name type="scientific">Trichomalopsis sarcophagae</name>
    <dbReference type="NCBI Taxonomy" id="543379"/>
    <lineage>
        <taxon>Eukaryota</taxon>
        <taxon>Metazoa</taxon>
        <taxon>Ecdysozoa</taxon>
        <taxon>Arthropoda</taxon>
        <taxon>Hexapoda</taxon>
        <taxon>Insecta</taxon>
        <taxon>Pterygota</taxon>
        <taxon>Neoptera</taxon>
        <taxon>Endopterygota</taxon>
        <taxon>Hymenoptera</taxon>
        <taxon>Apocrita</taxon>
        <taxon>Proctotrupomorpha</taxon>
        <taxon>Chalcidoidea</taxon>
        <taxon>Pteromalidae</taxon>
        <taxon>Pteromalinae</taxon>
        <taxon>Trichomalopsis</taxon>
    </lineage>
</organism>
<keyword evidence="4" id="KW-0472">Membrane</keyword>
<keyword evidence="5" id="KW-0732">Signal</keyword>
<gene>
    <name evidence="6" type="ORF">TSAR_016742</name>
</gene>
<dbReference type="PANTHER" id="PTHR48043">
    <property type="entry name" value="EG:EG0003.4 PROTEIN-RELATED"/>
    <property type="match status" value="1"/>
</dbReference>
<comment type="similarity">
    <text evidence="1">Belongs to the UDP-glycosyltransferase family.</text>
</comment>
<dbReference type="Gene3D" id="3.40.50.2000">
    <property type="entry name" value="Glycogen Phosphorylase B"/>
    <property type="match status" value="1"/>
</dbReference>
<keyword evidence="4" id="KW-0812">Transmembrane</keyword>
<name>A0A232FCU8_9HYME</name>
<dbReference type="GO" id="GO:0008194">
    <property type="term" value="F:UDP-glycosyltransferase activity"/>
    <property type="evidence" value="ECO:0007669"/>
    <property type="project" value="InterPro"/>
</dbReference>
<dbReference type="OrthoDB" id="5835829at2759"/>
<keyword evidence="7" id="KW-1185">Reference proteome</keyword>
<keyword evidence="3" id="KW-0808">Transferase</keyword>
<dbReference type="PANTHER" id="PTHR48043:SF145">
    <property type="entry name" value="FI06409P-RELATED"/>
    <property type="match status" value="1"/>
</dbReference>
<evidence type="ECO:0000256" key="4">
    <source>
        <dbReference type="SAM" id="Phobius"/>
    </source>
</evidence>
<evidence type="ECO:0000256" key="1">
    <source>
        <dbReference type="ARBA" id="ARBA00009995"/>
    </source>
</evidence>
<dbReference type="InterPro" id="IPR002213">
    <property type="entry name" value="UDP_glucos_trans"/>
</dbReference>
<evidence type="ECO:0000313" key="6">
    <source>
        <dbReference type="EMBL" id="OXU28452.1"/>
    </source>
</evidence>
<dbReference type="EMBL" id="NNAY01000430">
    <property type="protein sequence ID" value="OXU28452.1"/>
    <property type="molecule type" value="Genomic_DNA"/>
</dbReference>
<evidence type="ECO:0000256" key="3">
    <source>
        <dbReference type="ARBA" id="ARBA00022679"/>
    </source>
</evidence>
<dbReference type="SUPFAM" id="SSF53756">
    <property type="entry name" value="UDP-Glycosyltransferase/glycogen phosphorylase"/>
    <property type="match status" value="1"/>
</dbReference>
<feature type="signal peptide" evidence="5">
    <location>
        <begin position="1"/>
        <end position="19"/>
    </location>
</feature>
<sequence>MACLICLVLSAVLIHSAAASSLASPPQSAVVVAFEDVYELSLLANTISDLGIETTLVIPANVSDYYEHLVGVDLMTVNASLKADDSDDLKAVKLCESFISDSSIAKHVKSLQPTFIIFPGVRHDACLLPWTASVSSIPVIYARGHNQELYVFVKTGMALPVHETGLLQSFIENLNLKFYMYSIESNYVSATHKMIQKKLPNVDNSLANLYSNVQLVLWGADPILRMNSALLTQLVAEIGCHHCRGPQPLPADLQKELVEFRAGSVVVLLDKDYDVLIRAVAQKLPNDRQGLAVIWKNKHAKMHNKPNNLFIHKDVDRQDLIGYSRTRVILAHCTDSEFLESAFHGSPMICFPRNVDELRNARRASELGFAYVEKIDAMSDAVSETIKEIHESTQYRENARVVSQAIRDRSNHAMDRILYWLGYTARHNGEGKNLLVPKKVSTYNEILQSVAGFLVGVIFTTLLTVVFFISQNIFESQKKKEKKRYHRK</sequence>
<dbReference type="Pfam" id="PF00201">
    <property type="entry name" value="UDPGT"/>
    <property type="match status" value="1"/>
</dbReference>
<dbReference type="AlphaFoldDB" id="A0A232FCU8"/>
<evidence type="ECO:0000256" key="5">
    <source>
        <dbReference type="SAM" id="SignalP"/>
    </source>
</evidence>
<feature type="chain" id="PRO_5012918047" description="UDP-glycosyltransferases domain-containing protein" evidence="5">
    <location>
        <begin position="20"/>
        <end position="488"/>
    </location>
</feature>
<evidence type="ECO:0008006" key="8">
    <source>
        <dbReference type="Google" id="ProtNLM"/>
    </source>
</evidence>
<comment type="caution">
    <text evidence="6">The sequence shown here is derived from an EMBL/GenBank/DDBJ whole genome shotgun (WGS) entry which is preliminary data.</text>
</comment>
<proteinExistence type="inferred from homology"/>
<reference evidence="6 7" key="1">
    <citation type="journal article" date="2017" name="Curr. Biol.">
        <title>The Evolution of Venom by Co-option of Single-Copy Genes.</title>
        <authorList>
            <person name="Martinson E.O."/>
            <person name="Mrinalini"/>
            <person name="Kelkar Y.D."/>
            <person name="Chang C.H."/>
            <person name="Werren J.H."/>
        </authorList>
    </citation>
    <scope>NUCLEOTIDE SEQUENCE [LARGE SCALE GENOMIC DNA]</scope>
    <source>
        <strain evidence="6 7">Alberta</strain>
        <tissue evidence="6">Whole body</tissue>
    </source>
</reference>
<keyword evidence="4" id="KW-1133">Transmembrane helix</keyword>
<dbReference type="InterPro" id="IPR050271">
    <property type="entry name" value="UDP-glycosyltransferase"/>
</dbReference>
<dbReference type="Proteomes" id="UP000215335">
    <property type="component" value="Unassembled WGS sequence"/>
</dbReference>
<accession>A0A232FCU8</accession>
<feature type="transmembrane region" description="Helical" evidence="4">
    <location>
        <begin position="450"/>
        <end position="474"/>
    </location>
</feature>
<evidence type="ECO:0000256" key="2">
    <source>
        <dbReference type="ARBA" id="ARBA00022676"/>
    </source>
</evidence>
<dbReference type="STRING" id="543379.A0A232FCU8"/>